<accession>A0A1V3G9J5</accession>
<evidence type="ECO:0000313" key="2">
    <source>
        <dbReference type="EMBL" id="OOE12947.1"/>
    </source>
</evidence>
<dbReference type="PANTHER" id="PTHR39177">
    <property type="entry name" value="ABC TRANSPORTER PERMEASE YTRC-RELATED"/>
    <property type="match status" value="1"/>
</dbReference>
<dbReference type="AlphaFoldDB" id="A0A1V3G9J5"/>
<evidence type="ECO:0000256" key="1">
    <source>
        <dbReference type="SAM" id="Phobius"/>
    </source>
</evidence>
<feature type="transmembrane region" description="Helical" evidence="1">
    <location>
        <begin position="172"/>
        <end position="195"/>
    </location>
</feature>
<dbReference type="PANTHER" id="PTHR39177:SF1">
    <property type="entry name" value="ABC TRANSPORTER PERMEASE YTRC-RELATED"/>
    <property type="match status" value="1"/>
</dbReference>
<organism evidence="2 3">
    <name type="scientific">Fictibacillus arsenicus</name>
    <dbReference type="NCBI Taxonomy" id="255247"/>
    <lineage>
        <taxon>Bacteria</taxon>
        <taxon>Bacillati</taxon>
        <taxon>Bacillota</taxon>
        <taxon>Bacilli</taxon>
        <taxon>Bacillales</taxon>
        <taxon>Fictibacillaceae</taxon>
        <taxon>Fictibacillus</taxon>
    </lineage>
</organism>
<feature type="transmembrane region" description="Helical" evidence="1">
    <location>
        <begin position="104"/>
        <end position="127"/>
    </location>
</feature>
<dbReference type="InterPro" id="IPR053046">
    <property type="entry name" value="ABC-5_transporter"/>
</dbReference>
<dbReference type="OrthoDB" id="2658554at2"/>
<feature type="transmembrane region" description="Helical" evidence="1">
    <location>
        <begin position="293"/>
        <end position="317"/>
    </location>
</feature>
<name>A0A1V3G9J5_9BACL</name>
<keyword evidence="1" id="KW-0472">Membrane</keyword>
<comment type="caution">
    <text evidence="2">The sequence shown here is derived from an EMBL/GenBank/DDBJ whole genome shotgun (WGS) entry which is preliminary data.</text>
</comment>
<reference evidence="2 3" key="1">
    <citation type="submission" date="2016-11" db="EMBL/GenBank/DDBJ databases">
        <authorList>
            <person name="Jaros S."/>
            <person name="Januszkiewicz K."/>
            <person name="Wedrychowicz H."/>
        </authorList>
    </citation>
    <scope>NUCLEOTIDE SEQUENCE [LARGE SCALE GENOMIC DNA]</scope>
    <source>
        <strain evidence="2 3">Con a/3</strain>
    </source>
</reference>
<dbReference type="Proteomes" id="UP000188597">
    <property type="component" value="Unassembled WGS sequence"/>
</dbReference>
<dbReference type="EMBL" id="MQMF01000002">
    <property type="protein sequence ID" value="OOE12947.1"/>
    <property type="molecule type" value="Genomic_DNA"/>
</dbReference>
<evidence type="ECO:0000313" key="3">
    <source>
        <dbReference type="Proteomes" id="UP000188597"/>
    </source>
</evidence>
<feature type="transmembrane region" description="Helical" evidence="1">
    <location>
        <begin position="54"/>
        <end position="77"/>
    </location>
</feature>
<feature type="transmembrane region" description="Helical" evidence="1">
    <location>
        <begin position="139"/>
        <end position="160"/>
    </location>
</feature>
<proteinExistence type="predicted"/>
<feature type="transmembrane region" description="Helical" evidence="1">
    <location>
        <begin position="12"/>
        <end position="34"/>
    </location>
</feature>
<keyword evidence="1" id="KW-0812">Transmembrane</keyword>
<sequence>MFHKALWMRNQKLAAPAVWAVYLSLFFFLPFSFFGRAQSLQTQAEKFNDTQLNFTFHGVEIALFLTLILVGFASLLLGQERTTHSADLTFSLPFKRKDIFLSKWMFGVVHITTGLLVNLLLCMLIIRFTILHEIADASFLLHFMALVIPYSIAIFTFSLFIGTIAGSIVSQFILSLIFLFFPIGFFSLIGTFLMYHGIELDMMYDVNGRFNSFGDFISIATLPVPIFEFAYYTDVVTEIDGSVMDYTRMPDYLVLLSPLLYFAVTFPLGILFFSRTKNENNGRLLVFEKGKGFFSIGVVVCFALAFGMAGGGIFGSYDQPSLLGYYFSAAIGAVLSYFVLRKIMNIRLGLSK</sequence>
<gene>
    <name evidence="2" type="ORF">UN64_12975</name>
</gene>
<keyword evidence="1" id="KW-1133">Transmembrane helix</keyword>
<dbReference type="RefSeq" id="WP_077363321.1">
    <property type="nucleotide sequence ID" value="NZ_MQMF01000002.1"/>
</dbReference>
<feature type="transmembrane region" description="Helical" evidence="1">
    <location>
        <begin position="252"/>
        <end position="273"/>
    </location>
</feature>
<evidence type="ECO:0008006" key="4">
    <source>
        <dbReference type="Google" id="ProtNLM"/>
    </source>
</evidence>
<protein>
    <recommendedName>
        <fullName evidence="4">ABC transporter permease</fullName>
    </recommendedName>
</protein>
<feature type="transmembrane region" description="Helical" evidence="1">
    <location>
        <begin position="323"/>
        <end position="340"/>
    </location>
</feature>